<gene>
    <name evidence="1" type="ORF">NITLEN_40358</name>
</gene>
<keyword evidence="2" id="KW-1185">Reference proteome</keyword>
<protein>
    <submittedName>
        <fullName evidence="1">Uncharacterized protein</fullName>
    </submittedName>
</protein>
<dbReference type="Proteomes" id="UP000248168">
    <property type="component" value="Unassembled WGS sequence"/>
</dbReference>
<sequence length="73" mass="8072">MPSSKAARREDPEAYAAGYVEGSERLRTTLEGIFSSLKEGCYAERVETEESRFIGRTWPGAGASHAESGRVYR</sequence>
<evidence type="ECO:0000313" key="2">
    <source>
        <dbReference type="Proteomes" id="UP000248168"/>
    </source>
</evidence>
<dbReference type="EMBL" id="OUNR01000017">
    <property type="protein sequence ID" value="SPP65885.1"/>
    <property type="molecule type" value="Genomic_DNA"/>
</dbReference>
<accession>A0A330L920</accession>
<evidence type="ECO:0000313" key="1">
    <source>
        <dbReference type="EMBL" id="SPP65885.1"/>
    </source>
</evidence>
<proteinExistence type="predicted"/>
<dbReference type="AlphaFoldDB" id="A0A330L920"/>
<dbReference type="InParanoid" id="A0A330L920"/>
<reference evidence="2" key="1">
    <citation type="submission" date="2018-04" db="EMBL/GenBank/DDBJ databases">
        <authorList>
            <person name="Lucker S."/>
            <person name="Sakoula D."/>
        </authorList>
    </citation>
    <scope>NUCLEOTIDE SEQUENCE [LARGE SCALE GENOMIC DNA]</scope>
</reference>
<organism evidence="1 2">
    <name type="scientific">Nitrospira lenta</name>
    <dbReference type="NCBI Taxonomy" id="1436998"/>
    <lineage>
        <taxon>Bacteria</taxon>
        <taxon>Pseudomonadati</taxon>
        <taxon>Nitrospirota</taxon>
        <taxon>Nitrospiria</taxon>
        <taxon>Nitrospirales</taxon>
        <taxon>Nitrospiraceae</taxon>
        <taxon>Nitrospira</taxon>
    </lineage>
</organism>
<name>A0A330L920_9BACT</name>